<accession>A0A7C3VVM5</accession>
<dbReference type="EMBL" id="DSPX01000203">
    <property type="protein sequence ID" value="HGG02995.1"/>
    <property type="molecule type" value="Genomic_DNA"/>
</dbReference>
<feature type="region of interest" description="Disordered" evidence="1">
    <location>
        <begin position="1"/>
        <end position="24"/>
    </location>
</feature>
<evidence type="ECO:0000256" key="1">
    <source>
        <dbReference type="SAM" id="MobiDB-lite"/>
    </source>
</evidence>
<organism evidence="2">
    <name type="scientific">Planktothricoides sp. SpSt-374</name>
    <dbReference type="NCBI Taxonomy" id="2282167"/>
    <lineage>
        <taxon>Bacteria</taxon>
        <taxon>Bacillati</taxon>
        <taxon>Cyanobacteriota</taxon>
        <taxon>Cyanophyceae</taxon>
        <taxon>Oscillatoriophycideae</taxon>
        <taxon>Oscillatoriales</taxon>
        <taxon>Oscillatoriaceae</taxon>
        <taxon>Planktothricoides</taxon>
    </lineage>
</organism>
<feature type="compositionally biased region" description="Polar residues" evidence="1">
    <location>
        <begin position="1"/>
        <end position="11"/>
    </location>
</feature>
<proteinExistence type="predicted"/>
<sequence>MSPRLNQSAANTAPEKDWQSAFEVGRPLTPRGVTQVKFAKEVVTTNQQLSEGWVLVCVGQTKFAKEVVSANRDAIAAKASQP</sequence>
<dbReference type="AlphaFoldDB" id="A0A7C3VVM5"/>
<name>A0A7C3VVM5_9CYAN</name>
<comment type="caution">
    <text evidence="2">The sequence shown here is derived from an EMBL/GenBank/DDBJ whole genome shotgun (WGS) entry which is preliminary data.</text>
</comment>
<reference evidence="2" key="1">
    <citation type="journal article" date="2020" name="mSystems">
        <title>Genome- and Community-Level Interaction Insights into Carbon Utilization and Element Cycling Functions of Hydrothermarchaeota in Hydrothermal Sediment.</title>
        <authorList>
            <person name="Zhou Z."/>
            <person name="Liu Y."/>
            <person name="Xu W."/>
            <person name="Pan J."/>
            <person name="Luo Z.H."/>
            <person name="Li M."/>
        </authorList>
    </citation>
    <scope>NUCLEOTIDE SEQUENCE [LARGE SCALE GENOMIC DNA]</scope>
    <source>
        <strain evidence="2">SpSt-374</strain>
    </source>
</reference>
<evidence type="ECO:0000313" key="2">
    <source>
        <dbReference type="EMBL" id="HGG02995.1"/>
    </source>
</evidence>
<gene>
    <name evidence="2" type="ORF">ENR15_20710</name>
</gene>
<protein>
    <submittedName>
        <fullName evidence="2">Uncharacterized protein</fullName>
    </submittedName>
</protein>